<gene>
    <name evidence="2" type="ORF">Rhopal_003642-T1</name>
</gene>
<feature type="compositionally biased region" description="Acidic residues" evidence="1">
    <location>
        <begin position="735"/>
        <end position="752"/>
    </location>
</feature>
<reference evidence="2 3" key="1">
    <citation type="submission" date="2021-12" db="EMBL/GenBank/DDBJ databases">
        <title>High titer production of polyol ester of fatty acids by Rhodotorula paludigena BS15 towards product separation-free biomass refinery.</title>
        <authorList>
            <person name="Mano J."/>
            <person name="Ono H."/>
            <person name="Tanaka T."/>
            <person name="Naito K."/>
            <person name="Sushida H."/>
            <person name="Ike M."/>
            <person name="Tokuyasu K."/>
            <person name="Kitaoka M."/>
        </authorList>
    </citation>
    <scope>NUCLEOTIDE SEQUENCE [LARGE SCALE GENOMIC DNA]</scope>
    <source>
        <strain evidence="2 3">BS15</strain>
    </source>
</reference>
<evidence type="ECO:0000313" key="2">
    <source>
        <dbReference type="EMBL" id="GJN90630.1"/>
    </source>
</evidence>
<comment type="caution">
    <text evidence="2">The sequence shown here is derived from an EMBL/GenBank/DDBJ whole genome shotgun (WGS) entry which is preliminary data.</text>
</comment>
<evidence type="ECO:0008006" key="4">
    <source>
        <dbReference type="Google" id="ProtNLM"/>
    </source>
</evidence>
<feature type="compositionally biased region" description="Basic and acidic residues" evidence="1">
    <location>
        <begin position="753"/>
        <end position="786"/>
    </location>
</feature>
<keyword evidence="3" id="KW-1185">Reference proteome</keyword>
<dbReference type="Proteomes" id="UP001342314">
    <property type="component" value="Unassembled WGS sequence"/>
</dbReference>
<evidence type="ECO:0000313" key="3">
    <source>
        <dbReference type="Proteomes" id="UP001342314"/>
    </source>
</evidence>
<dbReference type="InterPro" id="IPR006311">
    <property type="entry name" value="TAT_signal"/>
</dbReference>
<proteinExistence type="predicted"/>
<protein>
    <recommendedName>
        <fullName evidence="4">DGQHR domain-containing protein</fullName>
    </recommendedName>
</protein>
<feature type="compositionally biased region" description="Low complexity" evidence="1">
    <location>
        <begin position="824"/>
        <end position="837"/>
    </location>
</feature>
<dbReference type="PROSITE" id="PS51318">
    <property type="entry name" value="TAT"/>
    <property type="match status" value="1"/>
</dbReference>
<feature type="region of interest" description="Disordered" evidence="1">
    <location>
        <begin position="469"/>
        <end position="499"/>
    </location>
</feature>
<sequence length="1090" mass="117309">MSSPGSPKTSQGSVQRRDFLLGSFAVSLAKASHFVDPTDPAVSALISRLKVVPQRRVLPENVKKLAESLLPGSLDSSHYTDADERGRIAAARQSFVRQHVAAEGWVPPLDNDTSTLALPPLEQRRTPSYPQPLLSDAAIADLGLYVADGNHRLAVMSAHAQAGVLPTDAAEPSPTDYALAFELYSEDVFRHPGIFFSISLELNQLHSRTAISQQRSLAATLAMLALARGTDAGAQGAGLKPGAVLPNDFGSFVTTGYRARVLETAHEMHPAISVILDNMSGKALNAALGYGKDGIGPGCVFLLMLLAETASFYRIVDPQGRITTDLAFLRLLSRRLKYELANPFSPAVPTTEGFLEATEDTKNSLARFGRAVSGLTTDALRYDTPHERQLLRSFGDLLTEKTPRPPGEKKWTDNDDVLKQTWVPVMGYFVDLNSLSSVTRSTEVRKSAAASVIKEDVDDDLVILSSSARRRRSQTVKSEKAPGEDDGKTTSAQPGARKLESRRDIPHWWTNIQVFSGEWFNRLGAALAAFAPLLWSPMSDDPIRPPRPDWHDPVLLLLSLKSDARARLEQDPFSPLVGTKLKFDQLPVAPFSENEGEMSSVFDLLRWLWVIRDRLLAEARAAAAALNELDEETVPFLFDNSRLSALPRQSFVFLVPSLFPPDSALATQPIEHRRISVWAYPTHREVAARIARGFVIPAFASWLDDFPADAIIDVDTGFSADTAPRPPSVQGIEKDGEEDELDEGDEDELDEGDPARKGDAEGADDRGDEETRGAEGKGRADQGPDKDGDDGAPDGIGADVDGKDPNKTPDPTARGPKGHELESGADGDAASGAQAGAPRSKAQGPAGTTESKNKRAGAATEEPVPKRLKTAPSNGAVSVDSYIRILRHFATTGRTADTAMAFEITHEKEPDKTLETLKRFVTPTWVTEQKKRGKVKSWVVGVVEDADGAKLRKAAKGLAAAKSPLRIEPVTTTFDLLGGSPAQNGRVFLALAAHADPTFDPLRPPRLEDLDVLRVTSPSAFSQQFLAAIVGSDDDAPSRAASLGGEGARSLVPASNALARAAAASSELAALWGDGIALMGRFEQGTAARR</sequence>
<feature type="region of interest" description="Disordered" evidence="1">
    <location>
        <begin position="717"/>
        <end position="873"/>
    </location>
</feature>
<dbReference type="EMBL" id="BQKY01000007">
    <property type="protein sequence ID" value="GJN90630.1"/>
    <property type="molecule type" value="Genomic_DNA"/>
</dbReference>
<dbReference type="AlphaFoldDB" id="A0AAV5GM93"/>
<organism evidence="2 3">
    <name type="scientific">Rhodotorula paludigena</name>
    <dbReference type="NCBI Taxonomy" id="86838"/>
    <lineage>
        <taxon>Eukaryota</taxon>
        <taxon>Fungi</taxon>
        <taxon>Dikarya</taxon>
        <taxon>Basidiomycota</taxon>
        <taxon>Pucciniomycotina</taxon>
        <taxon>Microbotryomycetes</taxon>
        <taxon>Sporidiobolales</taxon>
        <taxon>Sporidiobolaceae</taxon>
        <taxon>Rhodotorula</taxon>
    </lineage>
</organism>
<feature type="compositionally biased region" description="Basic and acidic residues" evidence="1">
    <location>
        <begin position="477"/>
        <end position="488"/>
    </location>
</feature>
<evidence type="ECO:0000256" key="1">
    <source>
        <dbReference type="SAM" id="MobiDB-lite"/>
    </source>
</evidence>
<name>A0AAV5GM93_9BASI</name>
<accession>A0AAV5GM93</accession>